<dbReference type="PRINTS" id="PR00259">
    <property type="entry name" value="TMFOUR"/>
</dbReference>
<dbReference type="GO" id="GO:0016020">
    <property type="term" value="C:membrane"/>
    <property type="evidence" value="ECO:0007669"/>
    <property type="project" value="UniProtKB-SubCell"/>
</dbReference>
<evidence type="ECO:0000256" key="3">
    <source>
        <dbReference type="ARBA" id="ARBA00022989"/>
    </source>
</evidence>
<evidence type="ECO:0000313" key="6">
    <source>
        <dbReference type="EMBL" id="KAK5575724.1"/>
    </source>
</evidence>
<reference evidence="6 7" key="1">
    <citation type="submission" date="2023-11" db="EMBL/GenBank/DDBJ databases">
        <title>Dfirmibasis_genome.</title>
        <authorList>
            <person name="Edelbroek B."/>
            <person name="Kjellin J."/>
            <person name="Jerlstrom-Hultqvist J."/>
            <person name="Soderbom F."/>
        </authorList>
    </citation>
    <scope>NUCLEOTIDE SEQUENCE [LARGE SCALE GENOMIC DNA]</scope>
    <source>
        <strain evidence="6 7">TNS-C-14</strain>
    </source>
</reference>
<organism evidence="6 7">
    <name type="scientific">Dictyostelium firmibasis</name>
    <dbReference type="NCBI Taxonomy" id="79012"/>
    <lineage>
        <taxon>Eukaryota</taxon>
        <taxon>Amoebozoa</taxon>
        <taxon>Evosea</taxon>
        <taxon>Eumycetozoa</taxon>
        <taxon>Dictyostelia</taxon>
        <taxon>Dictyosteliales</taxon>
        <taxon>Dictyosteliaceae</taxon>
        <taxon>Dictyostelium</taxon>
    </lineage>
</organism>
<keyword evidence="3 5" id="KW-1133">Transmembrane helix</keyword>
<feature type="transmembrane region" description="Helical" evidence="5">
    <location>
        <begin position="195"/>
        <end position="221"/>
    </location>
</feature>
<keyword evidence="2 5" id="KW-0812">Transmembrane</keyword>
<evidence type="ECO:0000256" key="2">
    <source>
        <dbReference type="ARBA" id="ARBA00022692"/>
    </source>
</evidence>
<keyword evidence="7" id="KW-1185">Reference proteome</keyword>
<dbReference type="AlphaFoldDB" id="A0AAN7TMR5"/>
<protein>
    <recommendedName>
        <fullName evidence="8">Tetraspanin tspB</fullName>
    </recommendedName>
</protein>
<evidence type="ECO:0000256" key="5">
    <source>
        <dbReference type="SAM" id="Phobius"/>
    </source>
</evidence>
<dbReference type="PANTHER" id="PTHR19282:SF506">
    <property type="entry name" value="TETRASPANIN TSPB-RELATED"/>
    <property type="match status" value="1"/>
</dbReference>
<evidence type="ECO:0008006" key="8">
    <source>
        <dbReference type="Google" id="ProtNLM"/>
    </source>
</evidence>
<keyword evidence="4 5" id="KW-0472">Membrane</keyword>
<evidence type="ECO:0000313" key="7">
    <source>
        <dbReference type="Proteomes" id="UP001344447"/>
    </source>
</evidence>
<sequence>MVDTTNLIPNTPRYLKVPLIAFNTILWVLGLVLVIIGGIGVSFFSNFKDFTKVSKASAALSNLSTGAPTGVLVIGIFFMILTVVGCFVAGKEKLIGLVIYTMLMLIILVALIGVGGKALTLHNDDIITQLGNVWEDVSSGPKNSTILRLDDFLKCCYWNSTSKKDPSLCPKDSKGLPKYSVTCDTVISSKISSTLYLVGAAAVSIGVIEFICMLFALFLIIRICRAPRTKSYDYQ</sequence>
<gene>
    <name evidence="6" type="ORF">RB653_006858</name>
</gene>
<feature type="transmembrane region" description="Helical" evidence="5">
    <location>
        <begin position="20"/>
        <end position="45"/>
    </location>
</feature>
<dbReference type="InterPro" id="IPR018499">
    <property type="entry name" value="Tetraspanin/Peripherin"/>
</dbReference>
<comment type="subcellular location">
    <subcellularLocation>
        <location evidence="1">Membrane</location>
        <topology evidence="1">Multi-pass membrane protein</topology>
    </subcellularLocation>
</comment>
<accession>A0AAN7TMR5</accession>
<comment type="caution">
    <text evidence="6">The sequence shown here is derived from an EMBL/GenBank/DDBJ whole genome shotgun (WGS) entry which is preliminary data.</text>
</comment>
<dbReference type="Proteomes" id="UP001344447">
    <property type="component" value="Unassembled WGS sequence"/>
</dbReference>
<dbReference type="PANTHER" id="PTHR19282">
    <property type="entry name" value="TETRASPANIN"/>
    <property type="match status" value="1"/>
</dbReference>
<feature type="transmembrane region" description="Helical" evidence="5">
    <location>
        <begin position="65"/>
        <end position="87"/>
    </location>
</feature>
<name>A0AAN7TMR5_9MYCE</name>
<dbReference type="EMBL" id="JAVFKY010000005">
    <property type="protein sequence ID" value="KAK5575724.1"/>
    <property type="molecule type" value="Genomic_DNA"/>
</dbReference>
<dbReference type="Pfam" id="PF00335">
    <property type="entry name" value="Tetraspanin"/>
    <property type="match status" value="1"/>
</dbReference>
<evidence type="ECO:0000256" key="4">
    <source>
        <dbReference type="ARBA" id="ARBA00023136"/>
    </source>
</evidence>
<feature type="transmembrane region" description="Helical" evidence="5">
    <location>
        <begin position="94"/>
        <end position="114"/>
    </location>
</feature>
<proteinExistence type="predicted"/>
<evidence type="ECO:0000256" key="1">
    <source>
        <dbReference type="ARBA" id="ARBA00004141"/>
    </source>
</evidence>